<proteinExistence type="predicted"/>
<dbReference type="GO" id="GO:0003690">
    <property type="term" value="F:double-stranded DNA binding"/>
    <property type="evidence" value="ECO:0007669"/>
    <property type="project" value="InterPro"/>
</dbReference>
<dbReference type="PANTHER" id="PTHR12732">
    <property type="entry name" value="UNCHARACTERIZED PROTEASOME COMPONENT REGION PCI-CONTAINING"/>
    <property type="match status" value="1"/>
</dbReference>
<dbReference type="GO" id="GO:0003723">
    <property type="term" value="F:RNA binding"/>
    <property type="evidence" value="ECO:0007669"/>
    <property type="project" value="InterPro"/>
</dbReference>
<organism evidence="2">
    <name type="scientific">Trypanosoma congolense (strain IL3000)</name>
    <dbReference type="NCBI Taxonomy" id="1068625"/>
    <lineage>
        <taxon>Eukaryota</taxon>
        <taxon>Discoba</taxon>
        <taxon>Euglenozoa</taxon>
        <taxon>Kinetoplastea</taxon>
        <taxon>Metakinetoplastina</taxon>
        <taxon>Trypanosomatida</taxon>
        <taxon>Trypanosomatidae</taxon>
        <taxon>Trypanosoma</taxon>
        <taxon>Nannomonas</taxon>
    </lineage>
</organism>
<evidence type="ECO:0000256" key="1">
    <source>
        <dbReference type="SAM" id="MobiDB-lite"/>
    </source>
</evidence>
<feature type="compositionally biased region" description="Polar residues" evidence="1">
    <location>
        <begin position="277"/>
        <end position="290"/>
    </location>
</feature>
<feature type="region of interest" description="Disordered" evidence="1">
    <location>
        <begin position="274"/>
        <end position="351"/>
    </location>
</feature>
<protein>
    <submittedName>
        <fullName evidence="2">Uncharacterized protein</fullName>
    </submittedName>
</protein>
<dbReference type="AlphaFoldDB" id="G0V0J7"/>
<name>G0V0J7_TRYCI</name>
<feature type="compositionally biased region" description="Basic and acidic residues" evidence="1">
    <location>
        <begin position="294"/>
        <end position="307"/>
    </location>
</feature>
<dbReference type="GO" id="GO:0000973">
    <property type="term" value="P:post-transcriptional tethering of RNA polymerase II gene DNA at nuclear periphery"/>
    <property type="evidence" value="ECO:0007669"/>
    <property type="project" value="TreeGrafter"/>
</dbReference>
<dbReference type="GO" id="GO:0006368">
    <property type="term" value="P:transcription elongation by RNA polymerase II"/>
    <property type="evidence" value="ECO:0007669"/>
    <property type="project" value="TreeGrafter"/>
</dbReference>
<accession>G0V0J7</accession>
<dbReference type="VEuPathDB" id="TriTrypDB:TcIL3000.11.5850"/>
<gene>
    <name evidence="2" type="ORF">TCIL3000_11_5850</name>
</gene>
<dbReference type="EMBL" id="HE575324">
    <property type="protein sequence ID" value="CCC95168.1"/>
    <property type="molecule type" value="Genomic_DNA"/>
</dbReference>
<dbReference type="InterPro" id="IPR045114">
    <property type="entry name" value="Csn12-like"/>
</dbReference>
<sequence length="808" mass="88597">MEPQLLLVLLKVLLFVFTFFSSLICFPQFTKSIFKSFSQRRDELKKVVFPLKSSRMFGRPGNAFGSIGETSSAAILSKNPNDSVFGAPTSVHGEQAVRFTPATGHVQSSFSASSFVNTNKMAVFPTDVKSSVFSSTSSAAPFLHPEKQTGNSFPAFGTAVPKTVVGPLSEGVKPVWGLNPAGVENVSNPFPSHGGGGILFPASSNSDVDTSPVIINSPFKRSAFVSTAFQKTGNAASVIPQAPFTNDAAGNPSAARQPLFPFSSKGYNTLDIPDASKGSQLTPQVTSSFFGGSRNKDGGILKEERGHCFKRPAIAPNREGNEQYPPPQEKQQEPLPSSFSPPAAAAFPQGEGGNAVGKELLATRVFTAFMSNIMSTDESVWEGSEEHIEGAFFGVVGSHGMADYETTLQQMHKSWVILKKLRGNHQPQLVQLPGERWVVLFSLGCYLNLVTSTIQEGDVASKFGGNEEMKKLRCTILQDMGNMLIDCCTYANLLCEICLYLFCNQKETHAPFCILPIVLSRARTVFELACEKGISSVQSNLKSILLKLHRFVRVAPPKHGSQSVVEKKRIVAFAALLSEMMLYNSAPPESNHFVEAFHQHYGDMVNIRCALYRNSADKILQEPLTDVMVHQAMELFARAFVLADSEAKEKRQPLFVKLAACALALGRIPPAAFLQSFDNSGLEDLVVALQSCNLRLFNLAMLNNSELYVRCGVHNVLQLVRKRISLLMVVKYYSLCFSDRIPVQEMVEYFKLPYTLLEACNVWLLPLLVEKKINGVIESGTLVLSSTNPFDEYSVDTLRMLVENTPAW</sequence>
<dbReference type="PANTHER" id="PTHR12732:SF3">
    <property type="entry name" value="PCI DOMAIN-CONTAINING PROTEIN"/>
    <property type="match status" value="1"/>
</dbReference>
<feature type="compositionally biased region" description="Low complexity" evidence="1">
    <location>
        <begin position="333"/>
        <end position="348"/>
    </location>
</feature>
<dbReference type="GO" id="GO:0070390">
    <property type="term" value="C:transcription export complex 2"/>
    <property type="evidence" value="ECO:0007669"/>
    <property type="project" value="TreeGrafter"/>
</dbReference>
<dbReference type="GO" id="GO:0016973">
    <property type="term" value="P:poly(A)+ mRNA export from nucleus"/>
    <property type="evidence" value="ECO:0007669"/>
    <property type="project" value="TreeGrafter"/>
</dbReference>
<evidence type="ECO:0000313" key="2">
    <source>
        <dbReference type="EMBL" id="CCC95168.1"/>
    </source>
</evidence>
<reference evidence="2" key="1">
    <citation type="journal article" date="2012" name="Proc. Natl. Acad. Sci. U.S.A.">
        <title>Antigenic diversity is generated by distinct evolutionary mechanisms in African trypanosome species.</title>
        <authorList>
            <person name="Jackson A.P."/>
            <person name="Berry A."/>
            <person name="Aslett M."/>
            <person name="Allison H.C."/>
            <person name="Burton P."/>
            <person name="Vavrova-Anderson J."/>
            <person name="Brown R."/>
            <person name="Browne H."/>
            <person name="Corton N."/>
            <person name="Hauser H."/>
            <person name="Gamble J."/>
            <person name="Gilderthorp R."/>
            <person name="Marcello L."/>
            <person name="McQuillan J."/>
            <person name="Otto T.D."/>
            <person name="Quail M.A."/>
            <person name="Sanders M.J."/>
            <person name="van Tonder A."/>
            <person name="Ginger M.L."/>
            <person name="Field M.C."/>
            <person name="Barry J.D."/>
            <person name="Hertz-Fowler C."/>
            <person name="Berriman M."/>
        </authorList>
    </citation>
    <scope>NUCLEOTIDE SEQUENCE</scope>
    <source>
        <strain evidence="2">IL3000</strain>
    </source>
</reference>